<dbReference type="PANTHER" id="PTHR11022:SF41">
    <property type="entry name" value="PEPTIDOGLYCAN-RECOGNITION PROTEIN LC-RELATED"/>
    <property type="match status" value="1"/>
</dbReference>
<accession>A0A9N9TL04</accession>
<dbReference type="InterPro" id="IPR006619">
    <property type="entry name" value="PGRP_domain_met/bac"/>
</dbReference>
<dbReference type="CDD" id="cd06583">
    <property type="entry name" value="PGRP"/>
    <property type="match status" value="1"/>
</dbReference>
<evidence type="ECO:0000256" key="5">
    <source>
        <dbReference type="SAM" id="Phobius"/>
    </source>
</evidence>
<dbReference type="SMART" id="SM00701">
    <property type="entry name" value="PGRP"/>
    <property type="match status" value="1"/>
</dbReference>
<dbReference type="Gene3D" id="3.40.80.10">
    <property type="entry name" value="Peptidoglycan recognition protein-like"/>
    <property type="match status" value="1"/>
</dbReference>
<keyword evidence="3" id="KW-0391">Immunity</keyword>
<evidence type="ECO:0000313" key="9">
    <source>
        <dbReference type="Proteomes" id="UP001153712"/>
    </source>
</evidence>
<dbReference type="GO" id="GO:0009253">
    <property type="term" value="P:peptidoglycan catabolic process"/>
    <property type="evidence" value="ECO:0007669"/>
    <property type="project" value="InterPro"/>
</dbReference>
<dbReference type="GO" id="GO:0008270">
    <property type="term" value="F:zinc ion binding"/>
    <property type="evidence" value="ECO:0007669"/>
    <property type="project" value="InterPro"/>
</dbReference>
<evidence type="ECO:0000256" key="2">
    <source>
        <dbReference type="ARBA" id="ARBA00022588"/>
    </source>
</evidence>
<dbReference type="Pfam" id="PF01510">
    <property type="entry name" value="Amidase_2"/>
    <property type="match status" value="1"/>
</dbReference>
<organism evidence="8 9">
    <name type="scientific">Phyllotreta striolata</name>
    <name type="common">Striped flea beetle</name>
    <name type="synonym">Crioceris striolata</name>
    <dbReference type="NCBI Taxonomy" id="444603"/>
    <lineage>
        <taxon>Eukaryota</taxon>
        <taxon>Metazoa</taxon>
        <taxon>Ecdysozoa</taxon>
        <taxon>Arthropoda</taxon>
        <taxon>Hexapoda</taxon>
        <taxon>Insecta</taxon>
        <taxon>Pterygota</taxon>
        <taxon>Neoptera</taxon>
        <taxon>Endopterygota</taxon>
        <taxon>Coleoptera</taxon>
        <taxon>Polyphaga</taxon>
        <taxon>Cucujiformia</taxon>
        <taxon>Chrysomeloidea</taxon>
        <taxon>Chrysomelidae</taxon>
        <taxon>Galerucinae</taxon>
        <taxon>Alticini</taxon>
        <taxon>Phyllotreta</taxon>
    </lineage>
</organism>
<keyword evidence="5" id="KW-0472">Membrane</keyword>
<comment type="similarity">
    <text evidence="1">Belongs to the N-acetylmuramoyl-L-alanine amidase 2 family.</text>
</comment>
<dbReference type="InterPro" id="IPR002502">
    <property type="entry name" value="Amidase_domain"/>
</dbReference>
<dbReference type="InterPro" id="IPR015510">
    <property type="entry name" value="PGRP"/>
</dbReference>
<evidence type="ECO:0000259" key="7">
    <source>
        <dbReference type="SMART" id="SM00701"/>
    </source>
</evidence>
<dbReference type="Proteomes" id="UP001153712">
    <property type="component" value="Chromosome 15"/>
</dbReference>
<protein>
    <submittedName>
        <fullName evidence="8">Uncharacterized protein</fullName>
    </submittedName>
</protein>
<sequence>MQQEEPPGADHGRNECSEYQVDCVSIGSCEDSDEGDDSIEEYVKSNNAIVVDDKPHVPYFGSVSVVNSNEVHFGNKTVYKGPVTIKQIVCPNGISESTKNGSIKAEENGNGEVKERKIEADNVVNNTINKGFISIEFLQHKKLKLTILFVVITIISIATVTAVVVSRGPSKILDQIVVNNGDDDISPINYSSDSKDLLGDLRLVKRLLWLAQPASAPLNRLKLPVSLVIIHHTATESCQSQAKCVFITRYIQTFHMESNGWSDIGYNFLIGGDGSVYEGRGWQFEGAHTLHWNKASIGVAFIGTFNGAVPADNMMVACRKLIEKGVKDGYLTKDYQIMAARQFYGTESPGKVFYEHIKANWTRWTDLKGLKIDKSAIE</sequence>
<evidence type="ECO:0000256" key="4">
    <source>
        <dbReference type="ARBA" id="ARBA00057187"/>
    </source>
</evidence>
<evidence type="ECO:0000313" key="8">
    <source>
        <dbReference type="EMBL" id="CAG9857852.1"/>
    </source>
</evidence>
<evidence type="ECO:0000256" key="3">
    <source>
        <dbReference type="ARBA" id="ARBA00022859"/>
    </source>
</evidence>
<dbReference type="GO" id="GO:0045087">
    <property type="term" value="P:innate immune response"/>
    <property type="evidence" value="ECO:0007669"/>
    <property type="project" value="UniProtKB-KW"/>
</dbReference>
<feature type="domain" description="Peptidoglycan recognition protein family" evidence="7">
    <location>
        <begin position="201"/>
        <end position="344"/>
    </location>
</feature>
<dbReference type="OrthoDB" id="10001926at2759"/>
<feature type="transmembrane region" description="Helical" evidence="5">
    <location>
        <begin position="145"/>
        <end position="165"/>
    </location>
</feature>
<dbReference type="GO" id="GO:0008745">
    <property type="term" value="F:N-acetylmuramoyl-L-alanine amidase activity"/>
    <property type="evidence" value="ECO:0007669"/>
    <property type="project" value="InterPro"/>
</dbReference>
<proteinExistence type="inferred from homology"/>
<dbReference type="FunFam" id="3.40.80.10:FF:000001">
    <property type="entry name" value="Peptidoglycan recognition protein 1"/>
    <property type="match status" value="1"/>
</dbReference>
<dbReference type="PANTHER" id="PTHR11022">
    <property type="entry name" value="PEPTIDOGLYCAN RECOGNITION PROTEIN"/>
    <property type="match status" value="1"/>
</dbReference>
<dbReference type="SUPFAM" id="SSF55846">
    <property type="entry name" value="N-acetylmuramoyl-L-alanine amidase-like"/>
    <property type="match status" value="1"/>
</dbReference>
<dbReference type="EMBL" id="OU900108">
    <property type="protein sequence ID" value="CAG9857852.1"/>
    <property type="molecule type" value="Genomic_DNA"/>
</dbReference>
<dbReference type="AlphaFoldDB" id="A0A9N9TL04"/>
<keyword evidence="5" id="KW-1133">Transmembrane helix</keyword>
<evidence type="ECO:0000256" key="1">
    <source>
        <dbReference type="ARBA" id="ARBA00007553"/>
    </source>
</evidence>
<evidence type="ECO:0000259" key="6">
    <source>
        <dbReference type="SMART" id="SM00644"/>
    </source>
</evidence>
<name>A0A9N9TL04_PHYSR</name>
<keyword evidence="2" id="KW-0399">Innate immunity</keyword>
<keyword evidence="5" id="KW-0812">Transmembrane</keyword>
<dbReference type="InterPro" id="IPR036505">
    <property type="entry name" value="Amidase/PGRP_sf"/>
</dbReference>
<dbReference type="SMART" id="SM00644">
    <property type="entry name" value="Ami_2"/>
    <property type="match status" value="1"/>
</dbReference>
<comment type="function">
    <text evidence="4">Peptidoglycan-recognition protein probably involved in innate immunity by binding to peptidoglycans (PGN) of bacteria and activating the prophenoloxidase (proPO) cascade immune response. Binds to 1,3-beta-D-glucan and PGN.</text>
</comment>
<feature type="domain" description="N-acetylmuramoyl-L-alanine amidase" evidence="6">
    <location>
        <begin position="216"/>
        <end position="350"/>
    </location>
</feature>
<reference evidence="8" key="1">
    <citation type="submission" date="2022-01" db="EMBL/GenBank/DDBJ databases">
        <authorList>
            <person name="King R."/>
        </authorList>
    </citation>
    <scope>NUCLEOTIDE SEQUENCE</scope>
</reference>
<gene>
    <name evidence="8" type="ORF">PHYEVI_LOCUS4250</name>
</gene>
<keyword evidence="9" id="KW-1185">Reference proteome</keyword>